<organism evidence="3 4">
    <name type="scientific">Rhodofomes roseus</name>
    <dbReference type="NCBI Taxonomy" id="34475"/>
    <lineage>
        <taxon>Eukaryota</taxon>
        <taxon>Fungi</taxon>
        <taxon>Dikarya</taxon>
        <taxon>Basidiomycota</taxon>
        <taxon>Agaricomycotina</taxon>
        <taxon>Agaricomycetes</taxon>
        <taxon>Polyporales</taxon>
        <taxon>Rhodofomes</taxon>
    </lineage>
</organism>
<gene>
    <name evidence="3" type="ORF">EVJ58_g161</name>
</gene>
<evidence type="ECO:0000256" key="1">
    <source>
        <dbReference type="SAM" id="MobiDB-lite"/>
    </source>
</evidence>
<feature type="compositionally biased region" description="Polar residues" evidence="1">
    <location>
        <begin position="211"/>
        <end position="220"/>
    </location>
</feature>
<dbReference type="InterPro" id="IPR046347">
    <property type="entry name" value="bZIP_sf"/>
</dbReference>
<dbReference type="Proteomes" id="UP000298390">
    <property type="component" value="Unassembled WGS sequence"/>
</dbReference>
<feature type="region of interest" description="Disordered" evidence="1">
    <location>
        <begin position="250"/>
        <end position="270"/>
    </location>
</feature>
<dbReference type="PROSITE" id="PS00036">
    <property type="entry name" value="BZIP_BASIC"/>
    <property type="match status" value="1"/>
</dbReference>
<protein>
    <recommendedName>
        <fullName evidence="2">BZIP domain-containing protein</fullName>
    </recommendedName>
</protein>
<dbReference type="SUPFAM" id="SSF57959">
    <property type="entry name" value="Leucine zipper domain"/>
    <property type="match status" value="1"/>
</dbReference>
<evidence type="ECO:0000313" key="4">
    <source>
        <dbReference type="Proteomes" id="UP000298390"/>
    </source>
</evidence>
<feature type="domain" description="BZIP" evidence="2">
    <location>
        <begin position="47"/>
        <end position="61"/>
    </location>
</feature>
<accession>A0A4Y9Z4Y0</accession>
<dbReference type="PANTHER" id="PTHR38116">
    <property type="entry name" value="CHROMOSOME 7, WHOLE GENOME SHOTGUN SEQUENCE"/>
    <property type="match status" value="1"/>
</dbReference>
<dbReference type="InterPro" id="IPR004827">
    <property type="entry name" value="bZIP"/>
</dbReference>
<dbReference type="STRING" id="34475.A0A4Y9Z4Y0"/>
<feature type="compositionally biased region" description="Polar residues" evidence="1">
    <location>
        <begin position="253"/>
        <end position="270"/>
    </location>
</feature>
<dbReference type="CDD" id="cd14688">
    <property type="entry name" value="bZIP_YAP"/>
    <property type="match status" value="1"/>
</dbReference>
<feature type="region of interest" description="Disordered" evidence="1">
    <location>
        <begin position="1"/>
        <end position="56"/>
    </location>
</feature>
<sequence length="461" mass="50673">MPSHASRARSVSGEIDESSDLSGHEDGGSNPSGKPGRKKNPNSQAARRDQNRIAQREFRLRKQQRIRDLEASVEMLSGGKDEALATMRKQKHNHPDLMHENHVLRDLLRSLSSFIGDGAGGLLPKLGWDLNDFNSFLNKSETDTAWESYQRHKQQEAADAAASGSQPAAGQKRPQEDDSLGGPSKRTRGASEQNGEHERADSFSNPMLVPLQSTGPSVPQNGGGLYTASTRPHDSGLLNEFLRTGASGPSMVMSASSPTAASGSYGTPSTQTMGGSYPNSFMQSGLGVHNDAGMPPMPMVGASPVSVQQPRVGPTPPAVPEEDDVDSKKTDAYKLVHYHLDNYKRNSAYCLPSSLRPTLVQRTVPHESVIDAIVHPELRDRMILLRGRFDLVDCLHDYRNEVTIHGDDVLAHTNWELSETWLHRYKFLVDQATLAIANRWRRERGEGELRLADFQDPHPTV</sequence>
<dbReference type="GO" id="GO:0003700">
    <property type="term" value="F:DNA-binding transcription factor activity"/>
    <property type="evidence" value="ECO:0007669"/>
    <property type="project" value="InterPro"/>
</dbReference>
<feature type="region of interest" description="Disordered" evidence="1">
    <location>
        <begin position="305"/>
        <end position="327"/>
    </location>
</feature>
<evidence type="ECO:0000313" key="3">
    <source>
        <dbReference type="EMBL" id="TFY69916.1"/>
    </source>
</evidence>
<proteinExistence type="predicted"/>
<evidence type="ECO:0000259" key="2">
    <source>
        <dbReference type="PROSITE" id="PS00036"/>
    </source>
</evidence>
<dbReference type="AlphaFoldDB" id="A0A4Y9Z4Y0"/>
<dbReference type="Pfam" id="PF00170">
    <property type="entry name" value="bZIP_1"/>
    <property type="match status" value="1"/>
</dbReference>
<feature type="compositionally biased region" description="Low complexity" evidence="1">
    <location>
        <begin position="157"/>
        <end position="171"/>
    </location>
</feature>
<dbReference type="PANTHER" id="PTHR38116:SF9">
    <property type="entry name" value="BZIP DOMAIN-CONTAINING PROTEIN"/>
    <property type="match status" value="1"/>
</dbReference>
<feature type="region of interest" description="Disordered" evidence="1">
    <location>
        <begin position="147"/>
        <end position="232"/>
    </location>
</feature>
<name>A0A4Y9Z4Y0_9APHY</name>
<reference evidence="3 4" key="1">
    <citation type="submission" date="2019-01" db="EMBL/GenBank/DDBJ databases">
        <title>Genome sequencing of the rare red list fungi Fomitopsis rosea.</title>
        <authorList>
            <person name="Buettner E."/>
            <person name="Kellner H."/>
        </authorList>
    </citation>
    <scope>NUCLEOTIDE SEQUENCE [LARGE SCALE GENOMIC DNA]</scope>
    <source>
        <strain evidence="3 4">DSM 105464</strain>
    </source>
</reference>
<dbReference type="Pfam" id="PF11905">
    <property type="entry name" value="DUF3425"/>
    <property type="match status" value="1"/>
</dbReference>
<feature type="compositionally biased region" description="Basic and acidic residues" evidence="1">
    <location>
        <begin position="46"/>
        <end position="56"/>
    </location>
</feature>
<dbReference type="InterPro" id="IPR021833">
    <property type="entry name" value="DUF3425"/>
</dbReference>
<dbReference type="EMBL" id="SEKV01000003">
    <property type="protein sequence ID" value="TFY69916.1"/>
    <property type="molecule type" value="Genomic_DNA"/>
</dbReference>
<dbReference type="SMART" id="SM00338">
    <property type="entry name" value="BRLZ"/>
    <property type="match status" value="1"/>
</dbReference>
<dbReference type="Gene3D" id="1.20.5.170">
    <property type="match status" value="1"/>
</dbReference>
<comment type="caution">
    <text evidence="3">The sequence shown here is derived from an EMBL/GenBank/DDBJ whole genome shotgun (WGS) entry which is preliminary data.</text>
</comment>